<comment type="caution">
    <text evidence="2">The sequence shown here is derived from an EMBL/GenBank/DDBJ whole genome shotgun (WGS) entry which is preliminary data.</text>
</comment>
<dbReference type="AlphaFoldDB" id="A0A9Q3F8D1"/>
<feature type="compositionally biased region" description="Polar residues" evidence="1">
    <location>
        <begin position="1"/>
        <end position="12"/>
    </location>
</feature>
<dbReference type="EMBL" id="AVOT02038446">
    <property type="protein sequence ID" value="MBW0533323.1"/>
    <property type="molecule type" value="Genomic_DNA"/>
</dbReference>
<reference evidence="2" key="1">
    <citation type="submission" date="2021-03" db="EMBL/GenBank/DDBJ databases">
        <title>Draft genome sequence of rust myrtle Austropuccinia psidii MF-1, a brazilian biotype.</title>
        <authorList>
            <person name="Quecine M.C."/>
            <person name="Pachon D.M.R."/>
            <person name="Bonatelli M.L."/>
            <person name="Correr F.H."/>
            <person name="Franceschini L.M."/>
            <person name="Leite T.F."/>
            <person name="Margarido G.R.A."/>
            <person name="Almeida C.A."/>
            <person name="Ferrarezi J.A."/>
            <person name="Labate C.A."/>
        </authorList>
    </citation>
    <scope>NUCLEOTIDE SEQUENCE</scope>
    <source>
        <strain evidence="2">MF-1</strain>
    </source>
</reference>
<feature type="compositionally biased region" description="Polar residues" evidence="1">
    <location>
        <begin position="35"/>
        <end position="51"/>
    </location>
</feature>
<evidence type="ECO:0000256" key="1">
    <source>
        <dbReference type="SAM" id="MobiDB-lite"/>
    </source>
</evidence>
<proteinExistence type="predicted"/>
<feature type="region of interest" description="Disordered" evidence="1">
    <location>
        <begin position="1"/>
        <end position="109"/>
    </location>
</feature>
<evidence type="ECO:0000313" key="2">
    <source>
        <dbReference type="EMBL" id="MBW0533323.1"/>
    </source>
</evidence>
<feature type="compositionally biased region" description="Basic and acidic residues" evidence="1">
    <location>
        <begin position="18"/>
        <end position="34"/>
    </location>
</feature>
<sequence length="366" mass="41553">MPGPSQHLQVTQRMAPIDGKEKHDAFNSRMEEKQPSTTQGSAKNSPSSNKQRFQRKKAATSLEQGKRQSNSHKNLHPGLQNPKDSAGFHGKCISDGQNNDGIAQKGGRQTKISQKISDILDGIPSLYIAINDVKSHSYDKNPSICNNLKTNNLSLSQINETLMCFENFLRTIRASNNDNSFENKLSEQYVIIEELTDRYSEFNIYDIIETRIKKAMNIIKEDNNKVLDDIANSFTEVRTYTIALNMCFDTSQQEVSKLTMKLNHFTSDNTRQTGLWKESTHKEDMYKIQVSNLIQSFQHELRNSQRCCNSKMNYIQQLLHTLPRMSTPLNQTEGSGISNAQVLDVENSQSKIEFSTSFHNLESSMG</sequence>
<evidence type="ECO:0000313" key="3">
    <source>
        <dbReference type="Proteomes" id="UP000765509"/>
    </source>
</evidence>
<protein>
    <submittedName>
        <fullName evidence="2">Uncharacterized protein</fullName>
    </submittedName>
</protein>
<gene>
    <name evidence="2" type="ORF">O181_073038</name>
</gene>
<keyword evidence="3" id="KW-1185">Reference proteome</keyword>
<name>A0A9Q3F8D1_9BASI</name>
<organism evidence="2 3">
    <name type="scientific">Austropuccinia psidii MF-1</name>
    <dbReference type="NCBI Taxonomy" id="1389203"/>
    <lineage>
        <taxon>Eukaryota</taxon>
        <taxon>Fungi</taxon>
        <taxon>Dikarya</taxon>
        <taxon>Basidiomycota</taxon>
        <taxon>Pucciniomycotina</taxon>
        <taxon>Pucciniomycetes</taxon>
        <taxon>Pucciniales</taxon>
        <taxon>Sphaerophragmiaceae</taxon>
        <taxon>Austropuccinia</taxon>
    </lineage>
</organism>
<dbReference type="Proteomes" id="UP000765509">
    <property type="component" value="Unassembled WGS sequence"/>
</dbReference>
<accession>A0A9Q3F8D1</accession>